<dbReference type="FunFam" id="1.25.40.490:FF:000001">
    <property type="entry name" value="Fanconi anemia, complementation group F"/>
    <property type="match status" value="1"/>
</dbReference>
<dbReference type="PANTHER" id="PTHR14449:SF2">
    <property type="entry name" value="FANCONI ANEMIA GROUP F PROTEIN"/>
    <property type="match status" value="1"/>
</dbReference>
<comment type="subcellular location">
    <subcellularLocation>
        <location evidence="1">Nucleus</location>
    </subcellularLocation>
</comment>
<reference evidence="7" key="2">
    <citation type="submission" date="2025-08" db="UniProtKB">
        <authorList>
            <consortium name="Ensembl"/>
        </authorList>
    </citation>
    <scope>IDENTIFICATION</scope>
</reference>
<dbReference type="PANTHER" id="PTHR14449">
    <property type="entry name" value="FANCONI ANEMIA GROUP F PROTEIN FANCF"/>
    <property type="match status" value="1"/>
</dbReference>
<accession>A0A803YHP8</accession>
<keyword evidence="3" id="KW-0234">DNA repair</keyword>
<dbReference type="Gene3D" id="1.25.40.490">
    <property type="match status" value="1"/>
</dbReference>
<dbReference type="Proteomes" id="UP000001645">
    <property type="component" value="Chromosome 5"/>
</dbReference>
<dbReference type="InterPro" id="IPR035428">
    <property type="entry name" value="FANCF"/>
</dbReference>
<dbReference type="Ensembl" id="ENSMGAT00000033758.1">
    <property type="protein sequence ID" value="ENSMGAP00000031295.1"/>
    <property type="gene ID" value="ENSMGAG00000021437.1"/>
</dbReference>
<reference evidence="7 8" key="1">
    <citation type="journal article" date="2010" name="PLoS Biol.">
        <title>Multi-platform next-generation sequencing of the domestic turkey (Meleagris gallopavo): genome assembly and analysis.</title>
        <authorList>
            <person name="Dalloul R.A."/>
            <person name="Long J.A."/>
            <person name="Zimin A.V."/>
            <person name="Aslam L."/>
            <person name="Beal K."/>
            <person name="Blomberg L.A."/>
            <person name="Bouffard P."/>
            <person name="Burt D.W."/>
            <person name="Crasta O."/>
            <person name="Crooijmans R.P."/>
            <person name="Cooper K."/>
            <person name="Coulombe R.A."/>
            <person name="De S."/>
            <person name="Delany M.E."/>
            <person name="Dodgson J.B."/>
            <person name="Dong J.J."/>
            <person name="Evans C."/>
            <person name="Frederickson K.M."/>
            <person name="Flicek P."/>
            <person name="Florea L."/>
            <person name="Folkerts O."/>
            <person name="Groenen M.A."/>
            <person name="Harkins T.T."/>
            <person name="Herrero J."/>
            <person name="Hoffmann S."/>
            <person name="Megens H.J."/>
            <person name="Jiang A."/>
            <person name="de Jong P."/>
            <person name="Kaiser P."/>
            <person name="Kim H."/>
            <person name="Kim K.W."/>
            <person name="Kim S."/>
            <person name="Langenberger D."/>
            <person name="Lee M.K."/>
            <person name="Lee T."/>
            <person name="Mane S."/>
            <person name="Marcais G."/>
            <person name="Marz M."/>
            <person name="McElroy A.P."/>
            <person name="Modise T."/>
            <person name="Nefedov M."/>
            <person name="Notredame C."/>
            <person name="Paton I.R."/>
            <person name="Payne W.S."/>
            <person name="Pertea G."/>
            <person name="Prickett D."/>
            <person name="Puiu D."/>
            <person name="Qioa D."/>
            <person name="Raineri E."/>
            <person name="Ruffier M."/>
            <person name="Salzberg S.L."/>
            <person name="Schatz M.C."/>
            <person name="Scheuring C."/>
            <person name="Schmidt C.J."/>
            <person name="Schroeder S."/>
            <person name="Searle S.M."/>
            <person name="Smith E.J."/>
            <person name="Smith J."/>
            <person name="Sonstegard T.S."/>
            <person name="Stadler P.F."/>
            <person name="Tafer H."/>
            <person name="Tu Z.J."/>
            <person name="Van Tassell C.P."/>
            <person name="Vilella A.J."/>
            <person name="Williams K.P."/>
            <person name="Yorke J.A."/>
            <person name="Zhang L."/>
            <person name="Zhang H.B."/>
            <person name="Zhang X."/>
            <person name="Zhang Y."/>
            <person name="Reed K.M."/>
        </authorList>
    </citation>
    <scope>NUCLEOTIDE SEQUENCE [LARGE SCALE GENOMIC DNA]</scope>
</reference>
<keyword evidence="4" id="KW-0539">Nucleus</keyword>
<dbReference type="Pfam" id="PF11107">
    <property type="entry name" value="FANCF"/>
    <property type="match status" value="1"/>
</dbReference>
<dbReference type="GO" id="GO:0001541">
    <property type="term" value="P:ovarian follicle development"/>
    <property type="evidence" value="ECO:0007669"/>
    <property type="project" value="Ensembl"/>
</dbReference>
<dbReference type="GO" id="GO:0016567">
    <property type="term" value="P:protein ubiquitination"/>
    <property type="evidence" value="ECO:0007669"/>
    <property type="project" value="Ensembl"/>
</dbReference>
<evidence type="ECO:0000313" key="8">
    <source>
        <dbReference type="Proteomes" id="UP000001645"/>
    </source>
</evidence>
<sequence length="342" mass="38033">MEAVLGQVAELPALFAVARSAQVRDWDLSTLDRALDWARYFQHLHDRFRGRSRLRDALQRRLRRGQMGSPLSFRHLGSCSELLGLALLENRALPPARLLQGETGPEPGRLVLLARRKAASRLLESCALSQSEPGPRVCAEAGLLLCRLREDGREAGAALGWLRPVLEQLPQPRAFAVVAEALLLLQGDGNSPAGGAEAGSVADPLLSWLLEDPHRFSACCLLLPGALLASLADRYAQLSRRYLDLLAEWGSQLLYDSLRGRWVESGPEEAKLCWEELRERFVCLCQGSVQLREQTQAALKLLKARDGDFQVCGLSVWTDLLLEVEKDLRKKQKLSSVEYCFC</sequence>
<dbReference type="OrthoDB" id="6429998at2759"/>
<proteinExistence type="predicted"/>
<dbReference type="GO" id="GO:0005654">
    <property type="term" value="C:nucleoplasm"/>
    <property type="evidence" value="ECO:0007669"/>
    <property type="project" value="Ensembl"/>
</dbReference>
<dbReference type="FunCoup" id="A0A803YHP8">
    <property type="interactions" value="23"/>
</dbReference>
<comment type="function">
    <text evidence="5">DNA repair protein that may operate in a postreplication repair or a cell cycle checkpoint function. May be implicated in interstrand DNA cross-link repair and in the maintenance of normal chromosome stability.</text>
</comment>
<protein>
    <recommendedName>
        <fullName evidence="6">Fanconi anemia group F protein</fullName>
    </recommendedName>
</protein>
<dbReference type="GO" id="GO:0043240">
    <property type="term" value="C:Fanconi anaemia nuclear complex"/>
    <property type="evidence" value="ECO:0007669"/>
    <property type="project" value="Ensembl"/>
</dbReference>
<keyword evidence="2" id="KW-0227">DNA damage</keyword>
<name>A0A803YHP8_MELGA</name>
<dbReference type="InterPro" id="IPR038505">
    <property type="entry name" value="FANCF_C_sf"/>
</dbReference>
<evidence type="ECO:0000256" key="1">
    <source>
        <dbReference type="ARBA" id="ARBA00004123"/>
    </source>
</evidence>
<dbReference type="GeneTree" id="ENSGT00390000005623"/>
<gene>
    <name evidence="7" type="primary">FANCF</name>
</gene>
<evidence type="ECO:0000256" key="5">
    <source>
        <dbReference type="ARBA" id="ARBA00059878"/>
    </source>
</evidence>
<keyword evidence="8" id="KW-1185">Reference proteome</keyword>
<dbReference type="InParanoid" id="A0A803YHP8"/>
<dbReference type="GO" id="GO:0036297">
    <property type="term" value="P:interstrand cross-link repair"/>
    <property type="evidence" value="ECO:0007669"/>
    <property type="project" value="InterPro"/>
</dbReference>
<dbReference type="GO" id="GO:0000785">
    <property type="term" value="C:chromatin"/>
    <property type="evidence" value="ECO:0007669"/>
    <property type="project" value="Ensembl"/>
</dbReference>
<evidence type="ECO:0000256" key="4">
    <source>
        <dbReference type="ARBA" id="ARBA00023242"/>
    </source>
</evidence>
<evidence type="ECO:0000256" key="3">
    <source>
        <dbReference type="ARBA" id="ARBA00023204"/>
    </source>
</evidence>
<dbReference type="GO" id="GO:0061630">
    <property type="term" value="F:ubiquitin protein ligase activity"/>
    <property type="evidence" value="ECO:0007669"/>
    <property type="project" value="Ensembl"/>
</dbReference>
<evidence type="ECO:0000256" key="2">
    <source>
        <dbReference type="ARBA" id="ARBA00022763"/>
    </source>
</evidence>
<dbReference type="AlphaFoldDB" id="A0A803YHP8"/>
<reference evidence="7" key="3">
    <citation type="submission" date="2025-09" db="UniProtKB">
        <authorList>
            <consortium name="Ensembl"/>
        </authorList>
    </citation>
    <scope>IDENTIFICATION</scope>
</reference>
<dbReference type="GO" id="GO:0007283">
    <property type="term" value="P:spermatogenesis"/>
    <property type="evidence" value="ECO:0007669"/>
    <property type="project" value="Ensembl"/>
</dbReference>
<evidence type="ECO:0000256" key="6">
    <source>
        <dbReference type="ARBA" id="ARBA00070110"/>
    </source>
</evidence>
<evidence type="ECO:0000313" key="7">
    <source>
        <dbReference type="Ensembl" id="ENSMGAP00000031295.1"/>
    </source>
</evidence>
<organism evidence="7 8">
    <name type="scientific">Meleagris gallopavo</name>
    <name type="common">Wild turkey</name>
    <dbReference type="NCBI Taxonomy" id="9103"/>
    <lineage>
        <taxon>Eukaryota</taxon>
        <taxon>Metazoa</taxon>
        <taxon>Chordata</taxon>
        <taxon>Craniata</taxon>
        <taxon>Vertebrata</taxon>
        <taxon>Euteleostomi</taxon>
        <taxon>Archelosauria</taxon>
        <taxon>Archosauria</taxon>
        <taxon>Dinosauria</taxon>
        <taxon>Saurischia</taxon>
        <taxon>Theropoda</taxon>
        <taxon>Coelurosauria</taxon>
        <taxon>Aves</taxon>
        <taxon>Neognathae</taxon>
        <taxon>Galloanserae</taxon>
        <taxon>Galliformes</taxon>
        <taxon>Phasianidae</taxon>
        <taxon>Meleagridinae</taxon>
        <taxon>Meleagris</taxon>
    </lineage>
</organism>